<gene>
    <name evidence="1" type="ORF">L798_08514</name>
</gene>
<keyword evidence="2" id="KW-1185">Reference proteome</keyword>
<dbReference type="AlphaFoldDB" id="A0A067RC10"/>
<evidence type="ECO:0000313" key="1">
    <source>
        <dbReference type="EMBL" id="KDR17315.1"/>
    </source>
</evidence>
<evidence type="ECO:0000313" key="2">
    <source>
        <dbReference type="Proteomes" id="UP000027135"/>
    </source>
</evidence>
<protein>
    <submittedName>
        <fullName evidence="1">Uncharacterized protein</fullName>
    </submittedName>
</protein>
<dbReference type="Proteomes" id="UP000027135">
    <property type="component" value="Unassembled WGS sequence"/>
</dbReference>
<sequence>MKEWFKKRDEYTHENLLNDLRVSEPGDFRNFLRLDEILKERLVTHLSPTPQSGFGPLRLPLVRGLERTPELLPLRD</sequence>
<dbReference type="EMBL" id="KK852746">
    <property type="protein sequence ID" value="KDR17315.1"/>
    <property type="molecule type" value="Genomic_DNA"/>
</dbReference>
<dbReference type="InParanoid" id="A0A067RC10"/>
<proteinExistence type="predicted"/>
<organism evidence="1 2">
    <name type="scientific">Zootermopsis nevadensis</name>
    <name type="common">Dampwood termite</name>
    <dbReference type="NCBI Taxonomy" id="136037"/>
    <lineage>
        <taxon>Eukaryota</taxon>
        <taxon>Metazoa</taxon>
        <taxon>Ecdysozoa</taxon>
        <taxon>Arthropoda</taxon>
        <taxon>Hexapoda</taxon>
        <taxon>Insecta</taxon>
        <taxon>Pterygota</taxon>
        <taxon>Neoptera</taxon>
        <taxon>Polyneoptera</taxon>
        <taxon>Dictyoptera</taxon>
        <taxon>Blattodea</taxon>
        <taxon>Blattoidea</taxon>
        <taxon>Termitoidae</taxon>
        <taxon>Termopsidae</taxon>
        <taxon>Zootermopsis</taxon>
    </lineage>
</organism>
<name>A0A067RC10_ZOONE</name>
<reference evidence="1 2" key="1">
    <citation type="journal article" date="2014" name="Nat. Commun.">
        <title>Molecular traces of alternative social organization in a termite genome.</title>
        <authorList>
            <person name="Terrapon N."/>
            <person name="Li C."/>
            <person name="Robertson H.M."/>
            <person name="Ji L."/>
            <person name="Meng X."/>
            <person name="Booth W."/>
            <person name="Chen Z."/>
            <person name="Childers C.P."/>
            <person name="Glastad K.M."/>
            <person name="Gokhale K."/>
            <person name="Gowin J."/>
            <person name="Gronenberg W."/>
            <person name="Hermansen R.A."/>
            <person name="Hu H."/>
            <person name="Hunt B.G."/>
            <person name="Huylmans A.K."/>
            <person name="Khalil S.M."/>
            <person name="Mitchell R.D."/>
            <person name="Munoz-Torres M.C."/>
            <person name="Mustard J.A."/>
            <person name="Pan H."/>
            <person name="Reese J.T."/>
            <person name="Scharf M.E."/>
            <person name="Sun F."/>
            <person name="Vogel H."/>
            <person name="Xiao J."/>
            <person name="Yang W."/>
            <person name="Yang Z."/>
            <person name="Yang Z."/>
            <person name="Zhou J."/>
            <person name="Zhu J."/>
            <person name="Brent C.S."/>
            <person name="Elsik C.G."/>
            <person name="Goodisman M.A."/>
            <person name="Liberles D.A."/>
            <person name="Roe R.M."/>
            <person name="Vargo E.L."/>
            <person name="Vilcinskas A."/>
            <person name="Wang J."/>
            <person name="Bornberg-Bauer E."/>
            <person name="Korb J."/>
            <person name="Zhang G."/>
            <person name="Liebig J."/>
        </authorList>
    </citation>
    <scope>NUCLEOTIDE SEQUENCE [LARGE SCALE GENOMIC DNA]</scope>
    <source>
        <tissue evidence="1">Whole organism</tissue>
    </source>
</reference>
<accession>A0A067RC10</accession>